<dbReference type="EMBL" id="LGST01000073">
    <property type="protein sequence ID" value="KND95482.1"/>
    <property type="molecule type" value="Genomic_DNA"/>
</dbReference>
<evidence type="ECO:0000313" key="2">
    <source>
        <dbReference type="Proteomes" id="UP000037122"/>
    </source>
</evidence>
<sequence>MRPPSAIEKATLWNWCTRAKGARGCCWSLEAWMWIDEIGVVMKGELLVNLGWRW</sequence>
<reference evidence="2" key="1">
    <citation type="journal article" date="2015" name="BMC Genomics">
        <title>Draft genome of a commonly misdiagnosed multidrug resistant pathogen Candida auris.</title>
        <authorList>
            <person name="Chatterjee S."/>
            <person name="Alampalli S.V."/>
            <person name="Nageshan R.K."/>
            <person name="Chettiar S.T."/>
            <person name="Joshi S."/>
            <person name="Tatu U.S."/>
        </authorList>
    </citation>
    <scope>NUCLEOTIDE SEQUENCE [LARGE SCALE GENOMIC DNA]</scope>
    <source>
        <strain evidence="2">6684</strain>
    </source>
</reference>
<protein>
    <submittedName>
        <fullName evidence="1">Uncharacterized protein</fullName>
    </submittedName>
</protein>
<evidence type="ECO:0000313" key="1">
    <source>
        <dbReference type="EMBL" id="KND95482.1"/>
    </source>
</evidence>
<gene>
    <name evidence="1" type="ORF">QG37_08257</name>
</gene>
<accession>A0A0L0NMX3</accession>
<dbReference type="Proteomes" id="UP000037122">
    <property type="component" value="Unassembled WGS sequence"/>
</dbReference>
<dbReference type="AlphaFoldDB" id="A0A0L0NMX3"/>
<organism evidence="1 2">
    <name type="scientific">Candidozyma auris</name>
    <name type="common">Yeast</name>
    <name type="synonym">Candida auris</name>
    <dbReference type="NCBI Taxonomy" id="498019"/>
    <lineage>
        <taxon>Eukaryota</taxon>
        <taxon>Fungi</taxon>
        <taxon>Dikarya</taxon>
        <taxon>Ascomycota</taxon>
        <taxon>Saccharomycotina</taxon>
        <taxon>Pichiomycetes</taxon>
        <taxon>Metschnikowiaceae</taxon>
        <taxon>Candidozyma</taxon>
    </lineage>
</organism>
<proteinExistence type="predicted"/>
<dbReference type="VEuPathDB" id="FungiDB:QG37_08257"/>
<name>A0A0L0NMX3_CANAR</name>
<comment type="caution">
    <text evidence="1">The sequence shown here is derived from an EMBL/GenBank/DDBJ whole genome shotgun (WGS) entry which is preliminary data.</text>
</comment>